<reference evidence="9 10" key="1">
    <citation type="journal article" date="2018" name="Sci. Rep.">
        <title>Comparative analysis of the Pocillopora damicornis genome highlights role of immune system in coral evolution.</title>
        <authorList>
            <person name="Cunning R."/>
            <person name="Bay R.A."/>
            <person name="Gillette P."/>
            <person name="Baker A.C."/>
            <person name="Traylor-Knowles N."/>
        </authorList>
    </citation>
    <scope>NUCLEOTIDE SEQUENCE [LARGE SCALE GENOMIC DNA]</scope>
    <source>
        <strain evidence="9">RSMAS</strain>
        <tissue evidence="9">Whole animal</tissue>
    </source>
</reference>
<evidence type="ECO:0000313" key="9">
    <source>
        <dbReference type="EMBL" id="RMX52876.1"/>
    </source>
</evidence>
<feature type="domain" description="PX" evidence="8">
    <location>
        <begin position="1485"/>
        <end position="1619"/>
    </location>
</feature>
<dbReference type="Pfam" id="PF00498">
    <property type="entry name" value="FHA"/>
    <property type="match status" value="1"/>
</dbReference>
<dbReference type="EMBL" id="RCHS01001558">
    <property type="protein sequence ID" value="RMX52876.1"/>
    <property type="molecule type" value="Genomic_DNA"/>
</dbReference>
<evidence type="ECO:0000313" key="10">
    <source>
        <dbReference type="Proteomes" id="UP000275408"/>
    </source>
</evidence>
<dbReference type="GO" id="GO:0008017">
    <property type="term" value="F:microtubule binding"/>
    <property type="evidence" value="ECO:0007669"/>
    <property type="project" value="InterPro"/>
</dbReference>
<dbReference type="PANTHER" id="PTHR47117">
    <property type="entry name" value="STAR-RELATED LIPID TRANSFER PROTEIN 9"/>
    <property type="match status" value="1"/>
</dbReference>
<feature type="coiled-coil region" evidence="6">
    <location>
        <begin position="648"/>
        <end position="1074"/>
    </location>
</feature>
<feature type="coiled-coil region" evidence="6">
    <location>
        <begin position="1220"/>
        <end position="1416"/>
    </location>
</feature>
<dbReference type="SMART" id="SM00312">
    <property type="entry name" value="PX"/>
    <property type="match status" value="1"/>
</dbReference>
<keyword evidence="1 5" id="KW-0547">Nucleotide-binding</keyword>
<dbReference type="InterPro" id="IPR027417">
    <property type="entry name" value="P-loop_NTPase"/>
</dbReference>
<dbReference type="SUPFAM" id="SSF64268">
    <property type="entry name" value="PX domain"/>
    <property type="match status" value="1"/>
</dbReference>
<keyword evidence="2 5" id="KW-0067">ATP-binding</keyword>
<feature type="coiled-coil region" evidence="6">
    <location>
        <begin position="1108"/>
        <end position="1135"/>
    </location>
</feature>
<accession>A0A3M6UGV7</accession>
<dbReference type="InterPro" id="IPR000253">
    <property type="entry name" value="FHA_dom"/>
</dbReference>
<dbReference type="FunFam" id="3.40.850.10:FF:000021">
    <property type="entry name" value="kinesin-like protein KIF16B isoform X1"/>
    <property type="match status" value="1"/>
</dbReference>
<dbReference type="PROSITE" id="PS50195">
    <property type="entry name" value="PX"/>
    <property type="match status" value="1"/>
</dbReference>
<name>A0A3M6UGV7_POCDA</name>
<evidence type="ECO:0000259" key="8">
    <source>
        <dbReference type="PROSITE" id="PS50195"/>
    </source>
</evidence>
<dbReference type="InterPro" id="IPR019821">
    <property type="entry name" value="Kinesin_motor_CS"/>
</dbReference>
<dbReference type="GO" id="GO:0003777">
    <property type="term" value="F:microtubule motor activity"/>
    <property type="evidence" value="ECO:0007669"/>
    <property type="project" value="InterPro"/>
</dbReference>
<evidence type="ECO:0000256" key="4">
    <source>
        <dbReference type="ARBA" id="ARBA00023175"/>
    </source>
</evidence>
<sequence>MASVKVAVRVRPFNQREKGMGAQSIIEMEGKKTTIMNIKANALTGDGERRNRVKDFSFDFSYWSVNERSRHYASQERVFKDLGTDVLKAAFEGYNACIFAYGQTGSGKTYSMMGSPDNQGLIPRICEGLFSGMRNNADNGPSYRTEVSFLEIYNERVRDLLRPPIKGRPVHSLKVREHPKEGPYVQDLTRHLVSDYAAIENLMEQGNTHRVTASTGMNDTSSRSHAIFTINFTQAKFDHDMPCETVSKINLVDLAGSERADATGLTGERLKEGANINKSLVTLGTVISALADASTGSHSSSHHHHKFIPYRDSVLTWLLKDSLGGNSKTIMIATISPADVNYAETLSTLRYANRAKNIINKPTINEDANVKLIRDLRAEIDRLKNMISPEMLGEAELAAAKKLSENEARVTELTDRWKDRWRETQRILEEREMKLQQEGVGIKMDSVLPHLVLVDDDLLSTGIVVYHLKEGFTTAGLADNPKKQDIVISNAPQVSVMEYKRSAADSETDEDDEDVVVTEDDEVVITRCADRAGGLFGGAVLFLRKSVKQLISGPDSEENHCVFEHSKGHVILNPLDSKCTVNEHAISKPTRLFQGDVILLGTTNVFRFNHPREAAELREKRKSSLGGASSLAWSTKFRSETDLVFKRGTDEESLSRQLEEAKNELEKQKQLEALKIEEARADFALQIQEESKRLNETRAELERQRRLHAMEVQSVEEARSKVKELSQKHEQAELERKATEVELSKEIETREQDLKMQREQVDKLRDDIENLNRKSEKELSELKKQIRQQKEDELVRLNENMKKIMELEEERDKTKLQAMKEREELQQKWRDESKNVQLEREELKQKQRDYERKFSVLEESRREAMLEKDEFEIEKSRALEEIRRQEKKLEELRTEREKVLDIANNDIRKRREVLELEFFEEKSELEEERNYLEEQIHGYEALVDITADNLAEKQNALDTRTREENAKIEEAKQKLRDMEENLNETITTAEDDFVRKRLDYQDNVDRQQQEINRTRENLNSKVKELNELTQKLEKCAGEEKLQVQREMERTSAIVEIEKTRLASLEEDKQKMAETFEKDMEADLIALNEKKQKDREAIELERLNLDSLEDSKRQKLETEEVEFKQAQEQYNQAKMLLIETKRSLLDLEKRQGKFSTKAEDGLLRLSKVLEGDLVSQAKQEDMYLLREHRISLKEIDVEGKMKISEKQEMLTAESEKLFNLRKNLSFVLEDTEKAQEKAEAEWRELQSRFAHDREEEKTTREAMEESLRDIEEEATLSKSLTQREIGSPTTVSLILAHEKQRIKVEMENKLREVEERKSREVEELRLEKQDILSKLDKEKEDLERQKEELETLIHKEKVELDKERKVLEREKLEEIEGIIKDKEMEIEELKEKAQHEIDELRDRLDETEREVVLLQEKLSTYNSFMVPNGHEDELADGEVMNYMCRQESELYGSNLSLTDSVSPPVITPPPTPVNRFLASVSSSKRNQIHVCIPRYILRGLGRDSYHVFEVKSTVGADSWSVYRRYRKFRELHKSMRKYYHEVGGLDFPNRRFFGNRAEEFVRARRAQLETYLQSFIGLCSKISDCPISAMSGRPLTKRDLCDFAPFFKQGIFEQTKNYTG</sequence>
<dbReference type="Gene3D" id="2.60.200.20">
    <property type="match status" value="1"/>
</dbReference>
<evidence type="ECO:0000256" key="2">
    <source>
        <dbReference type="ARBA" id="ARBA00022840"/>
    </source>
</evidence>
<gene>
    <name evidence="9" type="ORF">pdam_00016253</name>
</gene>
<dbReference type="Gene3D" id="3.30.1520.10">
    <property type="entry name" value="Phox-like domain"/>
    <property type="match status" value="1"/>
</dbReference>
<organism evidence="9 10">
    <name type="scientific">Pocillopora damicornis</name>
    <name type="common">Cauliflower coral</name>
    <name type="synonym">Millepora damicornis</name>
    <dbReference type="NCBI Taxonomy" id="46731"/>
    <lineage>
        <taxon>Eukaryota</taxon>
        <taxon>Metazoa</taxon>
        <taxon>Cnidaria</taxon>
        <taxon>Anthozoa</taxon>
        <taxon>Hexacorallia</taxon>
        <taxon>Scleractinia</taxon>
        <taxon>Astrocoeniina</taxon>
        <taxon>Pocilloporidae</taxon>
        <taxon>Pocillopora</taxon>
    </lineage>
</organism>
<dbReference type="GO" id="GO:0005524">
    <property type="term" value="F:ATP binding"/>
    <property type="evidence" value="ECO:0007669"/>
    <property type="project" value="UniProtKB-UniRule"/>
</dbReference>
<evidence type="ECO:0000256" key="5">
    <source>
        <dbReference type="PROSITE-ProRule" id="PRU00283"/>
    </source>
</evidence>
<dbReference type="GO" id="GO:0007018">
    <property type="term" value="P:microtubule-based movement"/>
    <property type="evidence" value="ECO:0007669"/>
    <property type="project" value="InterPro"/>
</dbReference>
<dbReference type="PRINTS" id="PR00380">
    <property type="entry name" value="KINESINHEAVY"/>
</dbReference>
<dbReference type="InterPro" id="IPR036961">
    <property type="entry name" value="Kinesin_motor_dom_sf"/>
</dbReference>
<dbReference type="InterPro" id="IPR036871">
    <property type="entry name" value="PX_dom_sf"/>
</dbReference>
<proteinExistence type="inferred from homology"/>
<dbReference type="InterPro" id="IPR001683">
    <property type="entry name" value="PX_dom"/>
</dbReference>
<dbReference type="InterPro" id="IPR001752">
    <property type="entry name" value="Kinesin_motor_dom"/>
</dbReference>
<dbReference type="PROSITE" id="PS50067">
    <property type="entry name" value="KINESIN_MOTOR_2"/>
    <property type="match status" value="1"/>
</dbReference>
<dbReference type="OrthoDB" id="3176171at2759"/>
<dbReference type="InterPro" id="IPR008984">
    <property type="entry name" value="SMAD_FHA_dom_sf"/>
</dbReference>
<dbReference type="SUPFAM" id="SSF52540">
    <property type="entry name" value="P-loop containing nucleoside triphosphate hydrolases"/>
    <property type="match status" value="1"/>
</dbReference>
<dbReference type="GO" id="GO:0035091">
    <property type="term" value="F:phosphatidylinositol binding"/>
    <property type="evidence" value="ECO:0007669"/>
    <property type="project" value="InterPro"/>
</dbReference>
<feature type="domain" description="Kinesin motor" evidence="7">
    <location>
        <begin position="3"/>
        <end position="358"/>
    </location>
</feature>
<evidence type="ECO:0008006" key="11">
    <source>
        <dbReference type="Google" id="ProtNLM"/>
    </source>
</evidence>
<dbReference type="PROSITE" id="PS00411">
    <property type="entry name" value="KINESIN_MOTOR_1"/>
    <property type="match status" value="1"/>
</dbReference>
<evidence type="ECO:0000256" key="6">
    <source>
        <dbReference type="SAM" id="Coils"/>
    </source>
</evidence>
<comment type="caution">
    <text evidence="9">The sequence shown here is derived from an EMBL/GenBank/DDBJ whole genome shotgun (WGS) entry which is preliminary data.</text>
</comment>
<dbReference type="SUPFAM" id="SSF49879">
    <property type="entry name" value="SMAD/FHA domain"/>
    <property type="match status" value="1"/>
</dbReference>
<protein>
    <recommendedName>
        <fullName evidence="11">Kinesin motor domain-containing protein</fullName>
    </recommendedName>
</protein>
<dbReference type="Gene3D" id="3.40.850.10">
    <property type="entry name" value="Kinesin motor domain"/>
    <property type="match status" value="1"/>
</dbReference>
<dbReference type="Pfam" id="PF00787">
    <property type="entry name" value="PX"/>
    <property type="match status" value="1"/>
</dbReference>
<feature type="binding site" evidence="5">
    <location>
        <begin position="102"/>
        <end position="109"/>
    </location>
    <ligand>
        <name>ATP</name>
        <dbReference type="ChEBI" id="CHEBI:30616"/>
    </ligand>
</feature>
<dbReference type="Pfam" id="PF00225">
    <property type="entry name" value="Kinesin"/>
    <property type="match status" value="1"/>
</dbReference>
<evidence type="ECO:0000256" key="3">
    <source>
        <dbReference type="ARBA" id="ARBA00023054"/>
    </source>
</evidence>
<evidence type="ECO:0000259" key="7">
    <source>
        <dbReference type="PROSITE" id="PS50067"/>
    </source>
</evidence>
<dbReference type="CDD" id="cd06874">
    <property type="entry name" value="PX_KIF16B_SNX23"/>
    <property type="match status" value="1"/>
</dbReference>
<dbReference type="SMART" id="SM00129">
    <property type="entry name" value="KISc"/>
    <property type="match status" value="1"/>
</dbReference>
<dbReference type="CDD" id="cd01365">
    <property type="entry name" value="KISc_KIF1A_KIF1B"/>
    <property type="match status" value="1"/>
</dbReference>
<keyword evidence="3 6" id="KW-0175">Coiled coil</keyword>
<keyword evidence="10" id="KW-1185">Reference proteome</keyword>
<comment type="similarity">
    <text evidence="5">Belongs to the TRAFAC class myosin-kinesin ATPase superfamily. Kinesin family.</text>
</comment>
<dbReference type="Proteomes" id="UP000275408">
    <property type="component" value="Unassembled WGS sequence"/>
</dbReference>
<dbReference type="PANTHER" id="PTHR47117:SF6">
    <property type="entry name" value="KINESIN-LIKE PROTEIN KIF16B"/>
    <property type="match status" value="1"/>
</dbReference>
<evidence type="ECO:0000256" key="1">
    <source>
        <dbReference type="ARBA" id="ARBA00022741"/>
    </source>
</evidence>
<keyword evidence="4 5" id="KW-0505">Motor protein</keyword>